<dbReference type="EC" id="6.3.1.5" evidence="1"/>
<keyword evidence="2" id="KW-1185">Reference proteome</keyword>
<comment type="caution">
    <text evidence="1">The sequence shown here is derived from an EMBL/GenBank/DDBJ whole genome shotgun (WGS) entry which is preliminary data.</text>
</comment>
<dbReference type="EMBL" id="SRZB01000033">
    <property type="protein sequence ID" value="TGX97357.1"/>
    <property type="molecule type" value="Genomic_DNA"/>
</dbReference>
<dbReference type="Proteomes" id="UP000307720">
    <property type="component" value="Unassembled WGS sequence"/>
</dbReference>
<reference evidence="1" key="1">
    <citation type="submission" date="2019-04" db="EMBL/GenBank/DDBJ databases">
        <title>Microbes associate with the intestines of laboratory mice.</title>
        <authorList>
            <person name="Navarre W."/>
            <person name="Wong E."/>
            <person name="Huang K."/>
            <person name="Tropini C."/>
            <person name="Ng K."/>
            <person name="Yu B."/>
        </authorList>
    </citation>
    <scope>NUCLEOTIDE SEQUENCE</scope>
    <source>
        <strain evidence="1">NM72_1-8</strain>
    </source>
</reference>
<accession>A0AC61QX63</accession>
<organism evidence="1 2">
    <name type="scientific">Hominisplanchenecus murintestinalis</name>
    <dbReference type="NCBI Taxonomy" id="2941517"/>
    <lineage>
        <taxon>Bacteria</taxon>
        <taxon>Bacillati</taxon>
        <taxon>Bacillota</taxon>
        <taxon>Clostridia</taxon>
        <taxon>Lachnospirales</taxon>
        <taxon>Lachnospiraceae</taxon>
        <taxon>Hominisplanchenecus</taxon>
    </lineage>
</organism>
<evidence type="ECO:0000313" key="1">
    <source>
        <dbReference type="EMBL" id="TGX97357.1"/>
    </source>
</evidence>
<protein>
    <submittedName>
        <fullName evidence="1">NAD(+) synthase</fullName>
        <ecNumber evidence="1">6.3.1.5</ecNumber>
    </submittedName>
</protein>
<name>A0AC61QX63_9FIRM</name>
<evidence type="ECO:0000313" key="2">
    <source>
        <dbReference type="Proteomes" id="UP000307720"/>
    </source>
</evidence>
<keyword evidence="1" id="KW-0436">Ligase</keyword>
<sequence length="637" mass="71116">MFDGFIKTAAVTPKIKVADCIHNAAAICNGIDEAVAAGAKLIVFPELCMTGYTCEDLFWQETLLDGARQGLHQVIFHSRGKDALIFVGLPWEKDGKLYNAAAAVCSGRLLGIIPKSCLPNYNEFYEARHFEPGCRKVEWVDYEGSPVPFGMNQLFVCKEMEGLCVAAEICEDLWVPQPPSIHHALAGATVIVNLSASDEATGKDKYRESLVTGQSARLISGYIYASAGEGESSTDLVFGGHSLIAENGILLKESRRFMNETIYGDIDIRRLVSERRRMTTFQQQGQEEYEKVPFHLELTPTELTRFIDPMPFVPDSPGDREKRCEEILMMQALGLKKRLEHTGCANAVVGISGGLDSTLALLVTAKAFDMLGLSRQDITAVTMPCFGTTDRTYTNACELTRTLGASLREVDIREAVTLHFRDIGHDEKNHDVTYENGQARERTQVLMDIANQTGGLVVGTGDMSELALGWATYNGDHMSMYGVNASVPKTLVRHLVRYYADTCGDEKLKDILLDVLDTPVSPELLPPKDGEISQKTEDLVGPYELHDFFLYYVLRFGFLPRKIYRLAKLAFAGSYEKETILKWLRKFYWRFFSQQFKRSCLPDGPKVGSVAVSPRGDLRMPSDACVRLWQRDLDEVE</sequence>
<gene>
    <name evidence="1" type="ORF">E5357_12845</name>
</gene>
<proteinExistence type="predicted"/>